<dbReference type="EMBL" id="FCOR01000004">
    <property type="protein sequence ID" value="CVK15951.1"/>
    <property type="molecule type" value="Genomic_DNA"/>
</dbReference>
<dbReference type="OrthoDB" id="5616097at2"/>
<evidence type="ECO:0008006" key="3">
    <source>
        <dbReference type="Google" id="ProtNLM"/>
    </source>
</evidence>
<accession>A0A0X3ANM4</accession>
<keyword evidence="2" id="KW-1185">Reference proteome</keyword>
<dbReference type="InterPro" id="IPR007454">
    <property type="entry name" value="UPF0250_YbeD-like"/>
</dbReference>
<dbReference type="RefSeq" id="WP_055425168.1">
    <property type="nucleotide sequence ID" value="NZ_FCOR01000004.1"/>
</dbReference>
<evidence type="ECO:0000313" key="2">
    <source>
        <dbReference type="Proteomes" id="UP000182761"/>
    </source>
</evidence>
<dbReference type="InterPro" id="IPR027471">
    <property type="entry name" value="YbeD-like_sf"/>
</dbReference>
<dbReference type="Pfam" id="PF04359">
    <property type="entry name" value="DUF493"/>
    <property type="match status" value="1"/>
</dbReference>
<dbReference type="AlphaFoldDB" id="A0A0X3ANM4"/>
<dbReference type="Proteomes" id="UP000182761">
    <property type="component" value="Unassembled WGS sequence"/>
</dbReference>
<dbReference type="SUPFAM" id="SSF117991">
    <property type="entry name" value="YbeD/HP0495-like"/>
    <property type="match status" value="1"/>
</dbReference>
<reference evidence="1 2" key="1">
    <citation type="submission" date="2016-01" db="EMBL/GenBank/DDBJ databases">
        <authorList>
            <person name="McClelland M."/>
            <person name="Jain A."/>
            <person name="Saraogi P."/>
            <person name="Mendelson R."/>
            <person name="Westerman R."/>
            <person name="SanMiguel P."/>
            <person name="Csonka L."/>
        </authorList>
    </citation>
    <scope>NUCLEOTIDE SEQUENCE [LARGE SCALE GENOMIC DNA]</scope>
    <source>
        <strain evidence="1 2">R-53146</strain>
    </source>
</reference>
<dbReference type="STRING" id="1586267.GCA_001418685_00788"/>
<evidence type="ECO:0000313" key="1">
    <source>
        <dbReference type="EMBL" id="CVK15951.1"/>
    </source>
</evidence>
<sequence>MNKNDNIKVFANNDESPEDFYARFKEQLDKAHIFPGNYMFKFIIPTESKKVAQLHKIFDHSEASFSMKESKSGKYTSITITMYVSDSISVMEYYKEASSIDGIIML</sequence>
<dbReference type="Gene3D" id="3.30.70.260">
    <property type="match status" value="1"/>
</dbReference>
<gene>
    <name evidence="1" type="ORF">Ga0061079_10469</name>
</gene>
<organism evidence="1 2">
    <name type="scientific">Apibacter mensalis</name>
    <dbReference type="NCBI Taxonomy" id="1586267"/>
    <lineage>
        <taxon>Bacteria</taxon>
        <taxon>Pseudomonadati</taxon>
        <taxon>Bacteroidota</taxon>
        <taxon>Flavobacteriia</taxon>
        <taxon>Flavobacteriales</taxon>
        <taxon>Weeksellaceae</taxon>
        <taxon>Apibacter</taxon>
    </lineage>
</organism>
<proteinExistence type="predicted"/>
<protein>
    <recommendedName>
        <fullName evidence="3">DUF493 domain-containing protein</fullName>
    </recommendedName>
</protein>
<name>A0A0X3ANM4_9FLAO</name>